<dbReference type="Gene3D" id="1.25.40.10">
    <property type="entry name" value="Tetratricopeptide repeat domain"/>
    <property type="match status" value="1"/>
</dbReference>
<dbReference type="Proteomes" id="UP000612282">
    <property type="component" value="Unassembled WGS sequence"/>
</dbReference>
<organism evidence="3 4">
    <name type="scientific">Actinoplanes couchii</name>
    <dbReference type="NCBI Taxonomy" id="403638"/>
    <lineage>
        <taxon>Bacteria</taxon>
        <taxon>Bacillati</taxon>
        <taxon>Actinomycetota</taxon>
        <taxon>Actinomycetes</taxon>
        <taxon>Micromonosporales</taxon>
        <taxon>Micromonosporaceae</taxon>
        <taxon>Actinoplanes</taxon>
    </lineage>
</organism>
<evidence type="ECO:0000256" key="1">
    <source>
        <dbReference type="SAM" id="Phobius"/>
    </source>
</evidence>
<feature type="transmembrane region" description="Helical" evidence="1">
    <location>
        <begin position="538"/>
        <end position="559"/>
    </location>
</feature>
<keyword evidence="1" id="KW-0472">Membrane</keyword>
<dbReference type="InterPro" id="IPR011990">
    <property type="entry name" value="TPR-like_helical_dom_sf"/>
</dbReference>
<feature type="transmembrane region" description="Helical" evidence="1">
    <location>
        <begin position="566"/>
        <end position="582"/>
    </location>
</feature>
<dbReference type="RefSeq" id="WP_203795747.1">
    <property type="nucleotide sequence ID" value="NZ_BAAAQE010000036.1"/>
</dbReference>
<keyword evidence="1" id="KW-0812">Transmembrane</keyword>
<feature type="transmembrane region" description="Helical" evidence="1">
    <location>
        <begin position="389"/>
        <end position="418"/>
    </location>
</feature>
<feature type="transmembrane region" description="Helical" evidence="1">
    <location>
        <begin position="12"/>
        <end position="28"/>
    </location>
</feature>
<dbReference type="InterPro" id="IPR024983">
    <property type="entry name" value="CHAT_dom"/>
</dbReference>
<evidence type="ECO:0000259" key="2">
    <source>
        <dbReference type="Pfam" id="PF12770"/>
    </source>
</evidence>
<gene>
    <name evidence="3" type="ORF">Aco03nite_030580</name>
</gene>
<proteinExistence type="predicted"/>
<dbReference type="Pfam" id="PF12770">
    <property type="entry name" value="CHAT"/>
    <property type="match status" value="1"/>
</dbReference>
<feature type="transmembrane region" description="Helical" evidence="1">
    <location>
        <begin position="354"/>
        <end position="377"/>
    </location>
</feature>
<reference evidence="3 4" key="1">
    <citation type="submission" date="2021-01" db="EMBL/GenBank/DDBJ databases">
        <title>Whole genome shotgun sequence of Actinoplanes couchii NBRC 106145.</title>
        <authorList>
            <person name="Komaki H."/>
            <person name="Tamura T."/>
        </authorList>
    </citation>
    <scope>NUCLEOTIDE SEQUENCE [LARGE SCALE GENOMIC DNA]</scope>
    <source>
        <strain evidence="3 4">NBRC 106145</strain>
    </source>
</reference>
<keyword evidence="1" id="KW-1133">Transmembrane helix</keyword>
<feature type="domain" description="CHAT" evidence="2">
    <location>
        <begin position="1153"/>
        <end position="1387"/>
    </location>
</feature>
<feature type="transmembrane region" description="Helical" evidence="1">
    <location>
        <begin position="35"/>
        <end position="60"/>
    </location>
</feature>
<protein>
    <recommendedName>
        <fullName evidence="2">CHAT domain-containing protein</fullName>
    </recommendedName>
</protein>
<name>A0ABQ3X814_9ACTN</name>
<comment type="caution">
    <text evidence="3">The sequence shown here is derived from an EMBL/GenBank/DDBJ whole genome shotgun (WGS) entry which is preliminary data.</text>
</comment>
<keyword evidence="4" id="KW-1185">Reference proteome</keyword>
<feature type="transmembrane region" description="Helical" evidence="1">
    <location>
        <begin position="588"/>
        <end position="621"/>
    </location>
</feature>
<sequence length="1395" mass="148833">MNRLVWLSRSRAYLTIGCLVVFVVRAVLDQEWIALAAGTALVVWAARYPVGAVVGLLAAWYLDAPWLAVTCAVILAHAAVVRLLPMRLLRPRADPGVLQDAVLRIGAGTLEALDSFRAGEPVGPVHLVMAAGAEDPREWGELSISEAGDDWNGTLLTVGDRPWMTLAAEAAALARILGRETDGVSGAQLLGAAAVLIPESPVSRAGNTHDLAGRVTGLGPEHLVELLQEFVKSPAGADALRRAELRMQLDPNRQVDDRILFSGDRRVTLLALVLAVSGPVAVVAVLGEMAASAFTAPVRWWRAARRPRDVPPNGPAADAPATRIRPARWRRIRATLRDAPAAIRVGRPLCTTAAIVLVAAGPLPWWVKLIIGVLLVLLRPLRRWWLDVLWVAGLGALAVHGGVLLTAATAVLAARMIITWLAVRRRGFEAALTEPRRRLPGIWSMHPEERIPTPEQAWASFAEAVRRGEDDPFDGSAEYVLAAWATGDAVVQGRAVTRALRKELLGQYPADLQRPPSLIAHVGRLYFLETLAGAGVRWLAAVAAATVTALALPVPAIIWGPVRVPGWLFTAVTVLLLVVQLADRVPSWFGVLVTVLPILVLSRAAAIPALTVSVLAAVAAWTVRRYVERRVLVAPPRIATASLTMTGFRFRLRYRAAAGFVARNRPGIAVDLLTELAENSAGRRPGLAAVALAETALVELERGRLQPAVDRAAAAAALAATARATSFARFAQGVIWSRVGDHERAIPELRAAEPVLRGTAEGVTCAAALAQSLAVTGNVAEANTYLARAAARPNLGGHLMVLVEAQLAVGRELLREQRYGEAYATLEDIGPGFGGTEDDEAGSERATALWLRLVGEVSLVKGRAALADGRLPEAGEQLRIAVQHLRRTTATDLLGTARIAEGEYHGTQRAWKQACESVRAGIRLLEHRRGQLRLGAHRGGLLSVDRAVYDSALGVLVRAQRAGRGEAGEIAAALLESLRRDSFASLLRDGRGAFADRLPESARDLVARIAVLESGFDLEGRSADEREESVRKLREELGDAVSRGFAEAYLPEDVDLARMLPALRGAHVLQFEFVEVGAERWRGYRTWIPPGGRPVVDEVIISGPGALEILADSTPENAGAFSIPLLHVAGDWADLAGAILPAGLLLELALLDPRAPARLVVCAGEHLAYLPWPALLLDAEDPEAVLVRKAVLQFVPSLSVVGESEPAVPGGDVLAYLDRDTYDDPEQRRRLTGALSVVFAESRSAFEEHLAGRRFTGGYLTAHGTGSGIAQGVRFSDGGVLSAAVALRYRWPHWLVFASCFVAKLEQQAGHEPFGLVGACMLGGCRSVIGGVIAVEQSATTAITTEVAIAVAGGADPAAALRTAQLARLDALGDAAFIDQWAGLICFATTAHSFR</sequence>
<evidence type="ECO:0000313" key="4">
    <source>
        <dbReference type="Proteomes" id="UP000612282"/>
    </source>
</evidence>
<dbReference type="EMBL" id="BOMG01000042">
    <property type="protein sequence ID" value="GID54654.1"/>
    <property type="molecule type" value="Genomic_DNA"/>
</dbReference>
<accession>A0ABQ3X814</accession>
<feature type="transmembrane region" description="Helical" evidence="1">
    <location>
        <begin position="66"/>
        <end position="84"/>
    </location>
</feature>
<evidence type="ECO:0000313" key="3">
    <source>
        <dbReference type="EMBL" id="GID54654.1"/>
    </source>
</evidence>